<dbReference type="SUPFAM" id="SSF48208">
    <property type="entry name" value="Six-hairpin glycosidases"/>
    <property type="match status" value="1"/>
</dbReference>
<name>A0A1J5Q289_9ZZZZ</name>
<dbReference type="GO" id="GO:0005975">
    <property type="term" value="P:carbohydrate metabolic process"/>
    <property type="evidence" value="ECO:0007669"/>
    <property type="project" value="InterPro"/>
</dbReference>
<comment type="caution">
    <text evidence="1">The sequence shown here is derived from an EMBL/GenBank/DDBJ whole genome shotgun (WGS) entry which is preliminary data.</text>
</comment>
<accession>A0A1J5Q289</accession>
<dbReference type="EMBL" id="MLJW01001619">
    <property type="protein sequence ID" value="OIQ77426.1"/>
    <property type="molecule type" value="Genomic_DNA"/>
</dbReference>
<gene>
    <name evidence="1" type="ORF">GALL_408840</name>
</gene>
<protein>
    <submittedName>
        <fullName evidence="1">Uncharacterized protein</fullName>
    </submittedName>
</protein>
<organism evidence="1">
    <name type="scientific">mine drainage metagenome</name>
    <dbReference type="NCBI Taxonomy" id="410659"/>
    <lineage>
        <taxon>unclassified sequences</taxon>
        <taxon>metagenomes</taxon>
        <taxon>ecological metagenomes</taxon>
    </lineage>
</organism>
<dbReference type="InterPro" id="IPR008928">
    <property type="entry name" value="6-hairpin_glycosidase_sf"/>
</dbReference>
<proteinExistence type="predicted"/>
<evidence type="ECO:0000313" key="1">
    <source>
        <dbReference type="EMBL" id="OIQ77426.1"/>
    </source>
</evidence>
<dbReference type="AlphaFoldDB" id="A0A1J5Q289"/>
<sequence>MAYAAIGAFEVLHVRPGDPDALGLLADARALLGRPRRDATWPWPEPRLSYANAVLPEALLVIGSGLADEQVLQHGLDILAWLLDLQVRDGHLSVIPAGGWRRGEPLPAYDQQPIEVAALAEACWRALELTGDETWATGLELCGAWFHGANDSGLRMTDPMHGGGFDGLHLGGVNQNQGAESTLAALATQQRARSASDRLARVAR</sequence>
<reference evidence="1" key="1">
    <citation type="submission" date="2016-10" db="EMBL/GenBank/DDBJ databases">
        <title>Sequence of Gallionella enrichment culture.</title>
        <authorList>
            <person name="Poehlein A."/>
            <person name="Muehling M."/>
            <person name="Daniel R."/>
        </authorList>
    </citation>
    <scope>NUCLEOTIDE SEQUENCE</scope>
</reference>